<protein>
    <submittedName>
        <fullName evidence="3">Pilus assembly protein PilO</fullName>
    </submittedName>
</protein>
<name>A0ABT3KVM0_9BURK</name>
<keyword evidence="1" id="KW-0175">Coiled coil</keyword>
<evidence type="ECO:0000256" key="2">
    <source>
        <dbReference type="SAM" id="Phobius"/>
    </source>
</evidence>
<dbReference type="RefSeq" id="WP_265282339.1">
    <property type="nucleotide sequence ID" value="NZ_QZCW01000002.1"/>
</dbReference>
<gene>
    <name evidence="3" type="ORF">D5039_11960</name>
</gene>
<dbReference type="PANTHER" id="PTHR39555">
    <property type="entry name" value="FIMBRIAL ASSEMBLY PROTEIN PILO-LIKE PROTEIN-RELATED"/>
    <property type="match status" value="1"/>
</dbReference>
<evidence type="ECO:0000256" key="1">
    <source>
        <dbReference type="SAM" id="Coils"/>
    </source>
</evidence>
<keyword evidence="4" id="KW-1185">Reference proteome</keyword>
<dbReference type="PIRSF" id="PIRSF016482">
    <property type="entry name" value="PilO"/>
    <property type="match status" value="1"/>
</dbReference>
<keyword evidence="2" id="KW-0812">Transmembrane</keyword>
<sequence length="219" mass="24632">MAKKKENSISFAERMDIVQRQFKNLDPKDPSNWPTVPRMALFLLTVVAVAFVAWFVFLKDYETELDGERGKEAAARDEFQKNLVKAVNLESLKKQREQIQHYVVQLEKQLPNKAEMADLVSDITKSGASRNLKFDLFKPGQVAVKDYYAELPIAIRVTGKYHDIGAFASDVAHLSRIVTLNNISITPVNDALAMEATARTYRYLDPGEVQAQKKAGGAK</sequence>
<evidence type="ECO:0000313" key="3">
    <source>
        <dbReference type="EMBL" id="MCW5321845.1"/>
    </source>
</evidence>
<dbReference type="Pfam" id="PF04350">
    <property type="entry name" value="PilO"/>
    <property type="match status" value="1"/>
</dbReference>
<comment type="caution">
    <text evidence="3">The sequence shown here is derived from an EMBL/GenBank/DDBJ whole genome shotgun (WGS) entry which is preliminary data.</text>
</comment>
<accession>A0ABT3KVM0</accession>
<dbReference type="InterPro" id="IPR014717">
    <property type="entry name" value="Transl_elong_EF1B/ribsomal_bS6"/>
</dbReference>
<dbReference type="Proteomes" id="UP001208935">
    <property type="component" value="Unassembled WGS sequence"/>
</dbReference>
<proteinExistence type="predicted"/>
<dbReference type="Gene3D" id="3.30.70.60">
    <property type="match status" value="1"/>
</dbReference>
<reference evidence="4" key="1">
    <citation type="submission" date="2023-07" db="EMBL/GenBank/DDBJ databases">
        <title>Verminephrobacter genomes.</title>
        <authorList>
            <person name="Lund M.B."/>
        </authorList>
    </citation>
    <scope>NUCLEOTIDE SEQUENCE [LARGE SCALE GENOMIC DNA]</scope>
    <source>
        <strain evidence="4">AtM5-05</strain>
    </source>
</reference>
<feature type="coiled-coil region" evidence="1">
    <location>
        <begin position="58"/>
        <end position="109"/>
    </location>
</feature>
<dbReference type="GeneID" id="77320089"/>
<organism evidence="3 4">
    <name type="scientific">Verminephrobacter aporrectodeae subsp. tuberculatae</name>
    <dbReference type="NCBI Taxonomy" id="1110392"/>
    <lineage>
        <taxon>Bacteria</taxon>
        <taxon>Pseudomonadati</taxon>
        <taxon>Pseudomonadota</taxon>
        <taxon>Betaproteobacteria</taxon>
        <taxon>Burkholderiales</taxon>
        <taxon>Comamonadaceae</taxon>
        <taxon>Verminephrobacter</taxon>
    </lineage>
</organism>
<dbReference type="PANTHER" id="PTHR39555:SF1">
    <property type="entry name" value="TYPE IV PILUS INNER MEMBRANE COMPONENT PILO"/>
    <property type="match status" value="1"/>
</dbReference>
<dbReference type="InterPro" id="IPR007445">
    <property type="entry name" value="PilO"/>
</dbReference>
<keyword evidence="2" id="KW-0472">Membrane</keyword>
<keyword evidence="2" id="KW-1133">Transmembrane helix</keyword>
<dbReference type="EMBL" id="QZCW01000002">
    <property type="protein sequence ID" value="MCW5321845.1"/>
    <property type="molecule type" value="Genomic_DNA"/>
</dbReference>
<evidence type="ECO:0000313" key="4">
    <source>
        <dbReference type="Proteomes" id="UP001208935"/>
    </source>
</evidence>
<feature type="transmembrane region" description="Helical" evidence="2">
    <location>
        <begin position="39"/>
        <end position="58"/>
    </location>
</feature>